<protein>
    <submittedName>
        <fullName evidence="2">Uncharacterized protein</fullName>
    </submittedName>
</protein>
<evidence type="ECO:0000313" key="2">
    <source>
        <dbReference type="EMBL" id="KAJ7038445.1"/>
    </source>
</evidence>
<comment type="caution">
    <text evidence="2">The sequence shown here is derived from an EMBL/GenBank/DDBJ whole genome shotgun (WGS) entry which is preliminary data.</text>
</comment>
<evidence type="ECO:0000256" key="1">
    <source>
        <dbReference type="SAM" id="MobiDB-lite"/>
    </source>
</evidence>
<dbReference type="Proteomes" id="UP001218188">
    <property type="component" value="Unassembled WGS sequence"/>
</dbReference>
<keyword evidence="3" id="KW-1185">Reference proteome</keyword>
<name>A0AAD6T345_9AGAR</name>
<gene>
    <name evidence="2" type="ORF">C8F04DRAFT_1089250</name>
</gene>
<feature type="non-terminal residue" evidence="2">
    <location>
        <position position="1"/>
    </location>
</feature>
<sequence length="163" mass="17736">TGQSGEMSLPAAAASLAPSSTSIAANTHHVLSPRSHTPNRPPSLIQRRRARRTPPSGQRVIESIEFERWGKCLRLTYASALVGRSRQFGLARCALLLRHRLPLSCDTPAHLQARLSPTFSAAAYRIVHAPRDRVTRIGLARASASCAPAARRGRPGREYGSDR</sequence>
<reference evidence="2" key="1">
    <citation type="submission" date="2023-03" db="EMBL/GenBank/DDBJ databases">
        <title>Massive genome expansion in bonnet fungi (Mycena s.s.) driven by repeated elements and novel gene families across ecological guilds.</title>
        <authorList>
            <consortium name="Lawrence Berkeley National Laboratory"/>
            <person name="Harder C.B."/>
            <person name="Miyauchi S."/>
            <person name="Viragh M."/>
            <person name="Kuo A."/>
            <person name="Thoen E."/>
            <person name="Andreopoulos B."/>
            <person name="Lu D."/>
            <person name="Skrede I."/>
            <person name="Drula E."/>
            <person name="Henrissat B."/>
            <person name="Morin E."/>
            <person name="Kohler A."/>
            <person name="Barry K."/>
            <person name="LaButti K."/>
            <person name="Morin E."/>
            <person name="Salamov A."/>
            <person name="Lipzen A."/>
            <person name="Mereny Z."/>
            <person name="Hegedus B."/>
            <person name="Baldrian P."/>
            <person name="Stursova M."/>
            <person name="Weitz H."/>
            <person name="Taylor A."/>
            <person name="Grigoriev I.V."/>
            <person name="Nagy L.G."/>
            <person name="Martin F."/>
            <person name="Kauserud H."/>
        </authorList>
    </citation>
    <scope>NUCLEOTIDE SEQUENCE</scope>
    <source>
        <strain evidence="2">CBHHK200</strain>
    </source>
</reference>
<dbReference type="AlphaFoldDB" id="A0AAD6T345"/>
<evidence type="ECO:0000313" key="3">
    <source>
        <dbReference type="Proteomes" id="UP001218188"/>
    </source>
</evidence>
<organism evidence="2 3">
    <name type="scientific">Mycena alexandri</name>
    <dbReference type="NCBI Taxonomy" id="1745969"/>
    <lineage>
        <taxon>Eukaryota</taxon>
        <taxon>Fungi</taxon>
        <taxon>Dikarya</taxon>
        <taxon>Basidiomycota</taxon>
        <taxon>Agaricomycotina</taxon>
        <taxon>Agaricomycetes</taxon>
        <taxon>Agaricomycetidae</taxon>
        <taxon>Agaricales</taxon>
        <taxon>Marasmiineae</taxon>
        <taxon>Mycenaceae</taxon>
        <taxon>Mycena</taxon>
    </lineage>
</organism>
<dbReference type="EMBL" id="JARJCM010000032">
    <property type="protein sequence ID" value="KAJ7038445.1"/>
    <property type="molecule type" value="Genomic_DNA"/>
</dbReference>
<proteinExistence type="predicted"/>
<accession>A0AAD6T345</accession>
<feature type="region of interest" description="Disordered" evidence="1">
    <location>
        <begin position="23"/>
        <end position="56"/>
    </location>
</feature>